<gene>
    <name evidence="2" type="ORF">ACFSKW_44005</name>
</gene>
<name>A0ABW4T9P6_9ACTN</name>
<keyword evidence="3" id="KW-1185">Reference proteome</keyword>
<sequence>MSVLPQFVAAEGPVFLSSVVLGVVWALVNVAWYLLFTWAVECGRVLVWRPVVHRWLQVVAGGVLLVLGVAVAAGG</sequence>
<evidence type="ECO:0000256" key="1">
    <source>
        <dbReference type="SAM" id="Phobius"/>
    </source>
</evidence>
<dbReference type="EMBL" id="JBHUFV010000068">
    <property type="protein sequence ID" value="MFD1938461.1"/>
    <property type="molecule type" value="Genomic_DNA"/>
</dbReference>
<evidence type="ECO:0000313" key="3">
    <source>
        <dbReference type="Proteomes" id="UP001597368"/>
    </source>
</evidence>
<keyword evidence="1" id="KW-0812">Transmembrane</keyword>
<organism evidence="2 3">
    <name type="scientific">Nonomuraea mangrovi</name>
    <dbReference type="NCBI Taxonomy" id="2316207"/>
    <lineage>
        <taxon>Bacteria</taxon>
        <taxon>Bacillati</taxon>
        <taxon>Actinomycetota</taxon>
        <taxon>Actinomycetes</taxon>
        <taxon>Streptosporangiales</taxon>
        <taxon>Streptosporangiaceae</taxon>
        <taxon>Nonomuraea</taxon>
    </lineage>
</organism>
<protein>
    <submittedName>
        <fullName evidence="2">Uncharacterized protein</fullName>
    </submittedName>
</protein>
<accession>A0ABW4T9P6</accession>
<keyword evidence="1" id="KW-0472">Membrane</keyword>
<evidence type="ECO:0000313" key="2">
    <source>
        <dbReference type="EMBL" id="MFD1938461.1"/>
    </source>
</evidence>
<dbReference type="RefSeq" id="WP_379580492.1">
    <property type="nucleotide sequence ID" value="NZ_JBHUFV010000068.1"/>
</dbReference>
<reference evidence="3" key="1">
    <citation type="journal article" date="2019" name="Int. J. Syst. Evol. Microbiol.">
        <title>The Global Catalogue of Microorganisms (GCM) 10K type strain sequencing project: providing services to taxonomists for standard genome sequencing and annotation.</title>
        <authorList>
            <consortium name="The Broad Institute Genomics Platform"/>
            <consortium name="The Broad Institute Genome Sequencing Center for Infectious Disease"/>
            <person name="Wu L."/>
            <person name="Ma J."/>
        </authorList>
    </citation>
    <scope>NUCLEOTIDE SEQUENCE [LARGE SCALE GENOMIC DNA]</scope>
    <source>
        <strain evidence="3">ICMP 6774ER</strain>
    </source>
</reference>
<dbReference type="Proteomes" id="UP001597368">
    <property type="component" value="Unassembled WGS sequence"/>
</dbReference>
<comment type="caution">
    <text evidence="2">The sequence shown here is derived from an EMBL/GenBank/DDBJ whole genome shotgun (WGS) entry which is preliminary data.</text>
</comment>
<feature type="transmembrane region" description="Helical" evidence="1">
    <location>
        <begin position="55"/>
        <end position="74"/>
    </location>
</feature>
<proteinExistence type="predicted"/>
<keyword evidence="1" id="KW-1133">Transmembrane helix</keyword>
<feature type="transmembrane region" description="Helical" evidence="1">
    <location>
        <begin position="12"/>
        <end position="35"/>
    </location>
</feature>